<sequence length="70" mass="7598">MQYVYTSNELKADSRVPVFVMLPLDTITLGDDTLNKPQAMNTAGENALERYDAGGYAQVPATNRSDSGNT</sequence>
<comment type="caution">
    <text evidence="1">The sequence shown here is derived from an EMBL/GenBank/DDBJ whole genome shotgun (WGS) entry which is preliminary data.</text>
</comment>
<organism evidence="1 2">
    <name type="scientific">Hibiscus sabdariffa</name>
    <name type="common">roselle</name>
    <dbReference type="NCBI Taxonomy" id="183260"/>
    <lineage>
        <taxon>Eukaryota</taxon>
        <taxon>Viridiplantae</taxon>
        <taxon>Streptophyta</taxon>
        <taxon>Embryophyta</taxon>
        <taxon>Tracheophyta</taxon>
        <taxon>Spermatophyta</taxon>
        <taxon>Magnoliopsida</taxon>
        <taxon>eudicotyledons</taxon>
        <taxon>Gunneridae</taxon>
        <taxon>Pentapetalae</taxon>
        <taxon>rosids</taxon>
        <taxon>malvids</taxon>
        <taxon>Malvales</taxon>
        <taxon>Malvaceae</taxon>
        <taxon>Malvoideae</taxon>
        <taxon>Hibiscus</taxon>
    </lineage>
</organism>
<name>A0ABR2CG17_9ROSI</name>
<gene>
    <name evidence="1" type="ORF">V6N12_017627</name>
</gene>
<evidence type="ECO:0000313" key="2">
    <source>
        <dbReference type="Proteomes" id="UP001472677"/>
    </source>
</evidence>
<proteinExistence type="predicted"/>
<dbReference type="Proteomes" id="UP001472677">
    <property type="component" value="Unassembled WGS sequence"/>
</dbReference>
<reference evidence="1 2" key="1">
    <citation type="journal article" date="2024" name="G3 (Bethesda)">
        <title>Genome assembly of Hibiscus sabdariffa L. provides insights into metabolisms of medicinal natural products.</title>
        <authorList>
            <person name="Kim T."/>
        </authorList>
    </citation>
    <scope>NUCLEOTIDE SEQUENCE [LARGE SCALE GENOMIC DNA]</scope>
    <source>
        <strain evidence="1">TK-2024</strain>
        <tissue evidence="1">Old leaves</tissue>
    </source>
</reference>
<dbReference type="EMBL" id="JBBPBM010000053">
    <property type="protein sequence ID" value="KAK8518480.1"/>
    <property type="molecule type" value="Genomic_DNA"/>
</dbReference>
<accession>A0ABR2CG17</accession>
<keyword evidence="2" id="KW-1185">Reference proteome</keyword>
<evidence type="ECO:0000313" key="1">
    <source>
        <dbReference type="EMBL" id="KAK8518480.1"/>
    </source>
</evidence>
<protein>
    <submittedName>
        <fullName evidence="1">Uncharacterized protein</fullName>
    </submittedName>
</protein>